<evidence type="ECO:0000313" key="3">
    <source>
        <dbReference type="Proteomes" id="UP001476247"/>
    </source>
</evidence>
<gene>
    <name evidence="2" type="ORF">HPULCUR_004322</name>
</gene>
<comment type="caution">
    <text evidence="2">The sequence shown here is derived from an EMBL/GenBank/DDBJ whole genome shotgun (WGS) entry which is preliminary data.</text>
</comment>
<accession>A0ABP9XVV3</accession>
<sequence length="335" mass="38441">MPYIPTKQTRYTTAYQIPFILMSNDTMRDTGYQKSCVAVSPLSKPSSLHCFKIDAPTLFSSFCDSNLEQPMDIYGFDGNAILSRRSATESKDSVFGSFFNLAEIKKVSASYGLDFQHNMSLLPGLKTVRITGTLTKPTKQNMDTVLESKDTSSKPKKSLLQKEKRDAETKRNASQKEIENLDNQLRALYVKLNKNREQFDVRAMKKKWITPQEYPEKEKRFHQNQALYIQIAEQKRIRRDLFDRIGVTKQALSKEKAISSSLRHETSDYQIKVSAPIEKKLLITKENYKCIDNVENISIDEKFVQSEEVSFSGTDNGFCTMTETSKFPRKDLNLV</sequence>
<protein>
    <submittedName>
        <fullName evidence="2">Uncharacterized protein</fullName>
    </submittedName>
</protein>
<evidence type="ECO:0000313" key="2">
    <source>
        <dbReference type="EMBL" id="GAA5798914.1"/>
    </source>
</evidence>
<organism evidence="2 3">
    <name type="scientific">Helicostylum pulchrum</name>
    <dbReference type="NCBI Taxonomy" id="562976"/>
    <lineage>
        <taxon>Eukaryota</taxon>
        <taxon>Fungi</taxon>
        <taxon>Fungi incertae sedis</taxon>
        <taxon>Mucoromycota</taxon>
        <taxon>Mucoromycotina</taxon>
        <taxon>Mucoromycetes</taxon>
        <taxon>Mucorales</taxon>
        <taxon>Mucorineae</taxon>
        <taxon>Mucoraceae</taxon>
        <taxon>Helicostylum</taxon>
    </lineage>
</organism>
<keyword evidence="3" id="KW-1185">Reference proteome</keyword>
<reference evidence="2 3" key="1">
    <citation type="submission" date="2024-04" db="EMBL/GenBank/DDBJ databases">
        <title>genome sequences of Mucor flavus KT1a and Helicostylum pulchrum KT1b strains isolation_sourced from the surface of a dry-aged beef.</title>
        <authorList>
            <person name="Toyotome T."/>
            <person name="Hosono M."/>
            <person name="Torimaru M."/>
            <person name="Fukuda K."/>
            <person name="Mikami N."/>
        </authorList>
    </citation>
    <scope>NUCLEOTIDE SEQUENCE [LARGE SCALE GENOMIC DNA]</scope>
    <source>
        <strain evidence="2 3">KT1b</strain>
    </source>
</reference>
<name>A0ABP9XVV3_9FUNG</name>
<evidence type="ECO:0000256" key="1">
    <source>
        <dbReference type="SAM" id="MobiDB-lite"/>
    </source>
</evidence>
<dbReference type="Proteomes" id="UP001476247">
    <property type="component" value="Unassembled WGS sequence"/>
</dbReference>
<feature type="region of interest" description="Disordered" evidence="1">
    <location>
        <begin position="139"/>
        <end position="177"/>
    </location>
</feature>
<feature type="compositionally biased region" description="Basic and acidic residues" evidence="1">
    <location>
        <begin position="160"/>
        <end position="177"/>
    </location>
</feature>
<proteinExistence type="predicted"/>
<dbReference type="EMBL" id="BAABUJ010000011">
    <property type="protein sequence ID" value="GAA5798914.1"/>
    <property type="molecule type" value="Genomic_DNA"/>
</dbReference>